<keyword evidence="4" id="KW-1185">Reference proteome</keyword>
<organism evidence="3 4">
    <name type="scientific">Jatrophihabitans cynanchi</name>
    <dbReference type="NCBI Taxonomy" id="2944128"/>
    <lineage>
        <taxon>Bacteria</taxon>
        <taxon>Bacillati</taxon>
        <taxon>Actinomycetota</taxon>
        <taxon>Actinomycetes</taxon>
        <taxon>Jatrophihabitantales</taxon>
        <taxon>Jatrophihabitantaceae</taxon>
        <taxon>Jatrophihabitans</taxon>
    </lineage>
</organism>
<accession>A0ABY7JVD3</accession>
<dbReference type="InterPro" id="IPR052554">
    <property type="entry name" value="2-oxoglutarate_synth_KorC"/>
</dbReference>
<evidence type="ECO:0000313" key="4">
    <source>
        <dbReference type="Proteomes" id="UP001164693"/>
    </source>
</evidence>
<evidence type="ECO:0000256" key="1">
    <source>
        <dbReference type="ARBA" id="ARBA00023002"/>
    </source>
</evidence>
<sequence>MERQVIVSGIGGQGIQLICKALALAATRSGSYAMLAAEYGGEMRGGPTQASVVVGDAPLRALPILPSTESVILMHHKHSEHARGRLVPGGLALINTSIVDAALLGPDVTVAGLAVTDLAREIGAPQAAGFVLMGAFLTLRPLAEPDALTEAMRELLPPYRAQHAELNARAIELGAARMRAQAGAVA</sequence>
<protein>
    <submittedName>
        <fullName evidence="3">2-oxoacid:acceptor oxidoreductase family protein</fullName>
    </submittedName>
</protein>
<name>A0ABY7JVD3_9ACTN</name>
<evidence type="ECO:0000313" key="3">
    <source>
        <dbReference type="EMBL" id="WAX56329.1"/>
    </source>
</evidence>
<dbReference type="PANTHER" id="PTHR42730:SF1">
    <property type="entry name" value="2-OXOGLUTARATE SYNTHASE SUBUNIT KORC"/>
    <property type="match status" value="1"/>
</dbReference>
<dbReference type="RefSeq" id="WP_269442861.1">
    <property type="nucleotide sequence ID" value="NZ_CP097463.1"/>
</dbReference>
<dbReference type="InterPro" id="IPR002869">
    <property type="entry name" value="Pyrv_flavodox_OxRed_cen"/>
</dbReference>
<dbReference type="PANTHER" id="PTHR42730">
    <property type="entry name" value="2-OXOGLUTARATE SYNTHASE SUBUNIT KORC"/>
    <property type="match status" value="1"/>
</dbReference>
<dbReference type="Gene3D" id="3.40.920.10">
    <property type="entry name" value="Pyruvate-ferredoxin oxidoreductase, PFOR, domain III"/>
    <property type="match status" value="1"/>
</dbReference>
<evidence type="ECO:0000259" key="2">
    <source>
        <dbReference type="Pfam" id="PF01558"/>
    </source>
</evidence>
<keyword evidence="1" id="KW-0560">Oxidoreductase</keyword>
<dbReference type="Proteomes" id="UP001164693">
    <property type="component" value="Chromosome"/>
</dbReference>
<dbReference type="EMBL" id="CP097463">
    <property type="protein sequence ID" value="WAX56329.1"/>
    <property type="molecule type" value="Genomic_DNA"/>
</dbReference>
<dbReference type="SUPFAM" id="SSF53323">
    <property type="entry name" value="Pyruvate-ferredoxin oxidoreductase, PFOR, domain III"/>
    <property type="match status" value="1"/>
</dbReference>
<proteinExistence type="predicted"/>
<dbReference type="Pfam" id="PF01558">
    <property type="entry name" value="POR"/>
    <property type="match status" value="1"/>
</dbReference>
<reference evidence="3" key="1">
    <citation type="submission" date="2022-05" db="EMBL/GenBank/DDBJ databases">
        <title>Jatrophihabitans sp. SB3-54 whole genome sequence.</title>
        <authorList>
            <person name="Suh M.K."/>
            <person name="Eom M.K."/>
            <person name="Kim J.S."/>
            <person name="Kim H.S."/>
            <person name="Do H.E."/>
            <person name="Shin Y.K."/>
            <person name="Lee J.-S."/>
        </authorList>
    </citation>
    <scope>NUCLEOTIDE SEQUENCE</scope>
    <source>
        <strain evidence="3">SB3-54</strain>
    </source>
</reference>
<feature type="domain" description="Pyruvate/ketoisovalerate oxidoreductase catalytic" evidence="2">
    <location>
        <begin position="11"/>
        <end position="175"/>
    </location>
</feature>
<dbReference type="InterPro" id="IPR019752">
    <property type="entry name" value="Pyrv/ketoisovalerate_OxRed_cat"/>
</dbReference>
<gene>
    <name evidence="3" type="ORF">M6B22_17570</name>
</gene>